<organism evidence="2 3">
    <name type="scientific">Iris pallida</name>
    <name type="common">Sweet iris</name>
    <dbReference type="NCBI Taxonomy" id="29817"/>
    <lineage>
        <taxon>Eukaryota</taxon>
        <taxon>Viridiplantae</taxon>
        <taxon>Streptophyta</taxon>
        <taxon>Embryophyta</taxon>
        <taxon>Tracheophyta</taxon>
        <taxon>Spermatophyta</taxon>
        <taxon>Magnoliopsida</taxon>
        <taxon>Liliopsida</taxon>
        <taxon>Asparagales</taxon>
        <taxon>Iridaceae</taxon>
        <taxon>Iridoideae</taxon>
        <taxon>Irideae</taxon>
        <taxon>Iris</taxon>
    </lineage>
</organism>
<dbReference type="EMBL" id="JANAVB010010997">
    <property type="protein sequence ID" value="KAJ6838077.1"/>
    <property type="molecule type" value="Genomic_DNA"/>
</dbReference>
<dbReference type="AlphaFoldDB" id="A0AAX6HBU1"/>
<keyword evidence="3" id="KW-1185">Reference proteome</keyword>
<feature type="region of interest" description="Disordered" evidence="1">
    <location>
        <begin position="57"/>
        <end position="83"/>
    </location>
</feature>
<evidence type="ECO:0000256" key="1">
    <source>
        <dbReference type="SAM" id="MobiDB-lite"/>
    </source>
</evidence>
<dbReference type="Proteomes" id="UP001140949">
    <property type="component" value="Unassembled WGS sequence"/>
</dbReference>
<proteinExistence type="predicted"/>
<reference evidence="2" key="1">
    <citation type="journal article" date="2023" name="GigaByte">
        <title>Genome assembly of the bearded iris, Iris pallida Lam.</title>
        <authorList>
            <person name="Bruccoleri R.E."/>
            <person name="Oakeley E.J."/>
            <person name="Faust A.M.E."/>
            <person name="Altorfer M."/>
            <person name="Dessus-Babus S."/>
            <person name="Burckhardt D."/>
            <person name="Oertli M."/>
            <person name="Naumann U."/>
            <person name="Petersen F."/>
            <person name="Wong J."/>
        </authorList>
    </citation>
    <scope>NUCLEOTIDE SEQUENCE</scope>
    <source>
        <strain evidence="2">GSM-AAB239-AS_SAM_17_03QT</strain>
    </source>
</reference>
<gene>
    <name evidence="2" type="ORF">M6B38_322075</name>
</gene>
<comment type="caution">
    <text evidence="2">The sequence shown here is derived from an EMBL/GenBank/DDBJ whole genome shotgun (WGS) entry which is preliminary data.</text>
</comment>
<evidence type="ECO:0000313" key="2">
    <source>
        <dbReference type="EMBL" id="KAJ6838077.1"/>
    </source>
</evidence>
<name>A0AAX6HBU1_IRIPA</name>
<accession>A0AAX6HBU1</accession>
<evidence type="ECO:0000313" key="3">
    <source>
        <dbReference type="Proteomes" id="UP001140949"/>
    </source>
</evidence>
<reference evidence="2" key="2">
    <citation type="submission" date="2023-04" db="EMBL/GenBank/DDBJ databases">
        <authorList>
            <person name="Bruccoleri R.E."/>
            <person name="Oakeley E.J."/>
            <person name="Faust A.-M."/>
            <person name="Dessus-Babus S."/>
            <person name="Altorfer M."/>
            <person name="Burckhardt D."/>
            <person name="Oertli M."/>
            <person name="Naumann U."/>
            <person name="Petersen F."/>
            <person name="Wong J."/>
        </authorList>
    </citation>
    <scope>NUCLEOTIDE SEQUENCE</scope>
    <source>
        <strain evidence="2">GSM-AAB239-AS_SAM_17_03QT</strain>
        <tissue evidence="2">Leaf</tissue>
    </source>
</reference>
<protein>
    <submittedName>
        <fullName evidence="2">Uncharacterized protein</fullName>
    </submittedName>
</protein>
<feature type="region of interest" description="Disordered" evidence="1">
    <location>
        <begin position="1"/>
        <end position="26"/>
    </location>
</feature>
<sequence length="108" mass="11989">MSTGAPPSSKPPRRCNRWLRSRPPPPFSPDIIDIAWSRGAMSHPILVETVIDEIETTTAEECSRPPSIGVTRFRSAEPSPRLRSGLRADAAALPAPRLRGRARRVIRR</sequence>
<feature type="compositionally biased region" description="Basic residues" evidence="1">
    <location>
        <begin position="11"/>
        <end position="20"/>
    </location>
</feature>